<dbReference type="STRING" id="1297750.SAMN05444405_11822"/>
<feature type="signal peptide" evidence="1">
    <location>
        <begin position="1"/>
        <end position="24"/>
    </location>
</feature>
<dbReference type="RefSeq" id="WP_073403587.1">
    <property type="nucleotide sequence ID" value="NZ_FQTV01000018.1"/>
</dbReference>
<feature type="chain" id="PRO_5009910253" description="Peptidase M43 pregnancy-associated plasma-A domain-containing protein" evidence="1">
    <location>
        <begin position="25"/>
        <end position="381"/>
    </location>
</feature>
<accession>A0A1M5FWT4</accession>
<evidence type="ECO:0000256" key="1">
    <source>
        <dbReference type="SAM" id="SignalP"/>
    </source>
</evidence>
<gene>
    <name evidence="2" type="ORF">SAMN05444405_11822</name>
</gene>
<evidence type="ECO:0008006" key="4">
    <source>
        <dbReference type="Google" id="ProtNLM"/>
    </source>
</evidence>
<name>A0A1M5FWT4_9BACE</name>
<evidence type="ECO:0000313" key="2">
    <source>
        <dbReference type="EMBL" id="SHF95632.1"/>
    </source>
</evidence>
<evidence type="ECO:0000313" key="3">
    <source>
        <dbReference type="Proteomes" id="UP000184509"/>
    </source>
</evidence>
<protein>
    <recommendedName>
        <fullName evidence="4">Peptidase M43 pregnancy-associated plasma-A domain-containing protein</fullName>
    </recommendedName>
</protein>
<keyword evidence="3" id="KW-1185">Reference proteome</keyword>
<reference evidence="2 3" key="1">
    <citation type="submission" date="2016-11" db="EMBL/GenBank/DDBJ databases">
        <authorList>
            <person name="Jaros S."/>
            <person name="Januszkiewicz K."/>
            <person name="Wedrychowicz H."/>
        </authorList>
    </citation>
    <scope>NUCLEOTIDE SEQUENCE [LARGE SCALE GENOMIC DNA]</scope>
    <source>
        <strain evidence="2 3">DSM 26991</strain>
    </source>
</reference>
<dbReference type="Proteomes" id="UP000184509">
    <property type="component" value="Unassembled WGS sequence"/>
</dbReference>
<proteinExistence type="predicted"/>
<dbReference type="PROSITE" id="PS51257">
    <property type="entry name" value="PROKAR_LIPOPROTEIN"/>
    <property type="match status" value="1"/>
</dbReference>
<sequence length="381" mass="43611">MKIFKNIRLIVVATMVTLVGCGSASGNDPEINKPDTEKPEYTADYDDGTTIYINVKIAVDRKGWQTQSPAFFKEKLTTQWNEINARFNNCDKKHQLKRKYIFKPDLDDIIVYDGCSYWGENGADTKAIQRMDKNIFKLVVIYDFFYEGAEKGEYGGGCGNNNGIGTILVINASEGMKNKYNDHFNQYTYRAITHELGHFRGVIDLYADVVEGKNNPVNGEGFTPPRCLMNDYCYTPDEESSWSDYAIKIINMVGNTKQSGLIDELMYRDFADNMIIKMTINGTPANGKIALYPATYSYETWCNTVSKTPYCTYNIQNGSYTINNLRGLFFKNPENKWDRRQVFLVEATTVDGQKKYTWISDFMMHNSGMDGNKTYEVKFDF</sequence>
<dbReference type="EMBL" id="FQTV01000018">
    <property type="protein sequence ID" value="SHF95632.1"/>
    <property type="molecule type" value="Genomic_DNA"/>
</dbReference>
<organism evidence="2 3">
    <name type="scientific">Bacteroides luti</name>
    <dbReference type="NCBI Taxonomy" id="1297750"/>
    <lineage>
        <taxon>Bacteria</taxon>
        <taxon>Pseudomonadati</taxon>
        <taxon>Bacteroidota</taxon>
        <taxon>Bacteroidia</taxon>
        <taxon>Bacteroidales</taxon>
        <taxon>Bacteroidaceae</taxon>
        <taxon>Bacteroides</taxon>
    </lineage>
</organism>
<dbReference type="SUPFAM" id="SSF55486">
    <property type="entry name" value="Metalloproteases ('zincins'), catalytic domain"/>
    <property type="match status" value="1"/>
</dbReference>
<keyword evidence="1" id="KW-0732">Signal</keyword>
<dbReference type="OrthoDB" id="913199at2"/>
<dbReference type="AlphaFoldDB" id="A0A1M5FWT4"/>